<protein>
    <submittedName>
        <fullName evidence="3">Beta-lactamase enzyme family protein</fullName>
    </submittedName>
</protein>
<dbReference type="InterPro" id="IPR000871">
    <property type="entry name" value="Beta-lactam_class-A"/>
</dbReference>
<gene>
    <name evidence="3" type="ORF">SAMN05661093_01336</name>
</gene>
<dbReference type="PANTHER" id="PTHR35333:SF3">
    <property type="entry name" value="BETA-LACTAMASE-TYPE TRANSPEPTIDASE FOLD CONTAINING PROTEIN"/>
    <property type="match status" value="1"/>
</dbReference>
<evidence type="ECO:0000259" key="2">
    <source>
        <dbReference type="Pfam" id="PF13354"/>
    </source>
</evidence>
<organism evidence="3 4">
    <name type="scientific">Kibdelosporangium aridum</name>
    <dbReference type="NCBI Taxonomy" id="2030"/>
    <lineage>
        <taxon>Bacteria</taxon>
        <taxon>Bacillati</taxon>
        <taxon>Actinomycetota</taxon>
        <taxon>Actinomycetes</taxon>
        <taxon>Pseudonocardiales</taxon>
        <taxon>Pseudonocardiaceae</taxon>
        <taxon>Kibdelosporangium</taxon>
    </lineage>
</organism>
<dbReference type="Gene3D" id="3.40.710.10">
    <property type="entry name" value="DD-peptidase/beta-lactamase superfamily"/>
    <property type="match status" value="1"/>
</dbReference>
<dbReference type="SUPFAM" id="SSF56601">
    <property type="entry name" value="beta-lactamase/transpeptidase-like"/>
    <property type="match status" value="1"/>
</dbReference>
<dbReference type="PANTHER" id="PTHR35333">
    <property type="entry name" value="BETA-LACTAMASE"/>
    <property type="match status" value="1"/>
</dbReference>
<feature type="compositionally biased region" description="Basic residues" evidence="1">
    <location>
        <begin position="206"/>
        <end position="217"/>
    </location>
</feature>
<dbReference type="AlphaFoldDB" id="A0A1Y5X2Q0"/>
<dbReference type="GO" id="GO:0008800">
    <property type="term" value="F:beta-lactamase activity"/>
    <property type="evidence" value="ECO:0007669"/>
    <property type="project" value="InterPro"/>
</dbReference>
<dbReference type="InterPro" id="IPR045155">
    <property type="entry name" value="Beta-lactam_cat"/>
</dbReference>
<evidence type="ECO:0000313" key="3">
    <source>
        <dbReference type="EMBL" id="SMC66755.1"/>
    </source>
</evidence>
<feature type="region of interest" description="Disordered" evidence="1">
    <location>
        <begin position="153"/>
        <end position="217"/>
    </location>
</feature>
<proteinExistence type="predicted"/>
<feature type="compositionally biased region" description="Polar residues" evidence="1">
    <location>
        <begin position="173"/>
        <end position="185"/>
    </location>
</feature>
<reference evidence="3 4" key="1">
    <citation type="submission" date="2017-04" db="EMBL/GenBank/DDBJ databases">
        <authorList>
            <person name="Afonso C.L."/>
            <person name="Miller P.J."/>
            <person name="Scott M.A."/>
            <person name="Spackman E."/>
            <person name="Goraichik I."/>
            <person name="Dimitrov K.M."/>
            <person name="Suarez D.L."/>
            <person name="Swayne D.E."/>
        </authorList>
    </citation>
    <scope>NUCLEOTIDE SEQUENCE [LARGE SCALE GENOMIC DNA]</scope>
    <source>
        <strain evidence="3 4">DSM 43828</strain>
    </source>
</reference>
<evidence type="ECO:0000313" key="4">
    <source>
        <dbReference type="Proteomes" id="UP000192674"/>
    </source>
</evidence>
<keyword evidence="4" id="KW-1185">Reference proteome</keyword>
<sequence length="217" mass="23059">MGTTKVLRDARQALDDAGLRGSFLVRDLDTGDELGIDDDAEYPVASLVKVPLAVATLERVARGELDPATPIPVPPGRSTIPGPIGLSKFRHPAVIALEDLLYLSTSMSDSVAADTLFALTPPATVTAELRRLGHDGIAVRHLMADLVDTPAERFPAPRPTSLTPWLSMPGRQATDTPCRNSTSAARTLDPPARSPTCCRACGGRRASSRRSPPKYAS</sequence>
<dbReference type="GO" id="GO:0046677">
    <property type="term" value="P:response to antibiotic"/>
    <property type="evidence" value="ECO:0007669"/>
    <property type="project" value="InterPro"/>
</dbReference>
<name>A0A1Y5X2Q0_KIBAR</name>
<feature type="domain" description="Beta-lactamase class A catalytic" evidence="2">
    <location>
        <begin position="22"/>
        <end position="185"/>
    </location>
</feature>
<dbReference type="Pfam" id="PF13354">
    <property type="entry name" value="Beta-lactamase2"/>
    <property type="match status" value="1"/>
</dbReference>
<dbReference type="EMBL" id="FWXV01000001">
    <property type="protein sequence ID" value="SMC66755.1"/>
    <property type="molecule type" value="Genomic_DNA"/>
</dbReference>
<accession>A0A1Y5X2Q0</accession>
<dbReference type="GO" id="GO:0030655">
    <property type="term" value="P:beta-lactam antibiotic catabolic process"/>
    <property type="evidence" value="ECO:0007669"/>
    <property type="project" value="InterPro"/>
</dbReference>
<dbReference type="InterPro" id="IPR012338">
    <property type="entry name" value="Beta-lactam/transpept-like"/>
</dbReference>
<dbReference type="Proteomes" id="UP000192674">
    <property type="component" value="Unassembled WGS sequence"/>
</dbReference>
<dbReference type="RefSeq" id="WP_235038456.1">
    <property type="nucleotide sequence ID" value="NZ_FWXV01000001.1"/>
</dbReference>
<evidence type="ECO:0000256" key="1">
    <source>
        <dbReference type="SAM" id="MobiDB-lite"/>
    </source>
</evidence>